<evidence type="ECO:0000313" key="2">
    <source>
        <dbReference type="EMBL" id="MCE0481489.1"/>
    </source>
</evidence>
<gene>
    <name evidence="2" type="ORF">HAX54_039264</name>
</gene>
<keyword evidence="3" id="KW-1185">Reference proteome</keyword>
<comment type="caution">
    <text evidence="2">The sequence shown here is derived from an EMBL/GenBank/DDBJ whole genome shotgun (WGS) entry which is preliminary data.</text>
</comment>
<feature type="compositionally biased region" description="Acidic residues" evidence="1">
    <location>
        <begin position="41"/>
        <end position="52"/>
    </location>
</feature>
<name>A0ABS8VMI3_DATST</name>
<protein>
    <submittedName>
        <fullName evidence="2">Uncharacterized protein</fullName>
    </submittedName>
</protein>
<feature type="compositionally biased region" description="Basic and acidic residues" evidence="1">
    <location>
        <begin position="1"/>
        <end position="23"/>
    </location>
</feature>
<organism evidence="2 3">
    <name type="scientific">Datura stramonium</name>
    <name type="common">Jimsonweed</name>
    <name type="synonym">Common thornapple</name>
    <dbReference type="NCBI Taxonomy" id="4076"/>
    <lineage>
        <taxon>Eukaryota</taxon>
        <taxon>Viridiplantae</taxon>
        <taxon>Streptophyta</taxon>
        <taxon>Embryophyta</taxon>
        <taxon>Tracheophyta</taxon>
        <taxon>Spermatophyta</taxon>
        <taxon>Magnoliopsida</taxon>
        <taxon>eudicotyledons</taxon>
        <taxon>Gunneridae</taxon>
        <taxon>Pentapetalae</taxon>
        <taxon>asterids</taxon>
        <taxon>lamiids</taxon>
        <taxon>Solanales</taxon>
        <taxon>Solanaceae</taxon>
        <taxon>Solanoideae</taxon>
        <taxon>Datureae</taxon>
        <taxon>Datura</taxon>
    </lineage>
</organism>
<dbReference type="EMBL" id="JACEIK010005428">
    <property type="protein sequence ID" value="MCE0481489.1"/>
    <property type="molecule type" value="Genomic_DNA"/>
</dbReference>
<proteinExistence type="predicted"/>
<evidence type="ECO:0000313" key="3">
    <source>
        <dbReference type="Proteomes" id="UP000823775"/>
    </source>
</evidence>
<feature type="region of interest" description="Disordered" evidence="1">
    <location>
        <begin position="1"/>
        <end position="110"/>
    </location>
</feature>
<accession>A0ABS8VMI3</accession>
<reference evidence="2 3" key="1">
    <citation type="journal article" date="2021" name="BMC Genomics">
        <title>Datura genome reveals duplications of psychoactive alkaloid biosynthetic genes and high mutation rate following tissue culture.</title>
        <authorList>
            <person name="Rajewski A."/>
            <person name="Carter-House D."/>
            <person name="Stajich J."/>
            <person name="Litt A."/>
        </authorList>
    </citation>
    <scope>NUCLEOTIDE SEQUENCE [LARGE SCALE GENOMIC DNA]</scope>
    <source>
        <strain evidence="2">AR-01</strain>
    </source>
</reference>
<feature type="compositionally biased region" description="Basic and acidic residues" evidence="1">
    <location>
        <begin position="69"/>
        <end position="99"/>
    </location>
</feature>
<evidence type="ECO:0000256" key="1">
    <source>
        <dbReference type="SAM" id="MobiDB-lite"/>
    </source>
</evidence>
<dbReference type="Proteomes" id="UP000823775">
    <property type="component" value="Unassembled WGS sequence"/>
</dbReference>
<sequence>MDHMIKDCPLLKEEQRRNSKKQQELASKAFKKAMKATWGETSDEESEGEDGEGNMTLMAKSDMVSTSESSEKTENSKLKETVSSLKDELNTIKDKKASRSELSNNDQGLHEAEIVSLKKELCKEKKINSELQVSTPALNEGTLLETDSLNVPSEPRKELKNSGGTNYETVHCYSGHGPRTSLVAESLLTTLPDSCEGCDTCSISAEIAPLHGQSQIHAKDPLSSHQEHD</sequence>
<feature type="region of interest" description="Disordered" evidence="1">
    <location>
        <begin position="138"/>
        <end position="166"/>
    </location>
</feature>